<dbReference type="AlphaFoldDB" id="A0A0E3ZW13"/>
<reference evidence="1 2" key="1">
    <citation type="journal article" date="2014" name="Curr. Microbiol.">
        <title>Spirosoma radiotolerans sp. nov., a gamma-radiation-resistant bacterium isolated from gamma ray-irradiated soil.</title>
        <authorList>
            <person name="Lee J.J."/>
            <person name="Srinivasan S."/>
            <person name="Lim S."/>
            <person name="Joe M."/>
            <person name="Im S."/>
            <person name="Bae S.I."/>
            <person name="Park K.R."/>
            <person name="Han J.H."/>
            <person name="Park S.H."/>
            <person name="Joo B.M."/>
            <person name="Park S.J."/>
            <person name="Kim M.K."/>
        </authorList>
    </citation>
    <scope>NUCLEOTIDE SEQUENCE [LARGE SCALE GENOMIC DNA]</scope>
    <source>
        <strain evidence="1 2">DG5A</strain>
    </source>
</reference>
<dbReference type="SUPFAM" id="SSF51556">
    <property type="entry name" value="Metallo-dependent hydrolases"/>
    <property type="match status" value="1"/>
</dbReference>
<sequence>MNRLVRNMGQLADVPLLEAVRMASTTPARIMGIERRKARWPKAKMPTLSSSISVLQLAPQ</sequence>
<accession>A0A0E3ZW13</accession>
<dbReference type="STRING" id="1379870.SD10_11560"/>
<dbReference type="KEGG" id="srd:SD10_11560"/>
<organism evidence="1 2">
    <name type="scientific">Spirosoma radiotolerans</name>
    <dbReference type="NCBI Taxonomy" id="1379870"/>
    <lineage>
        <taxon>Bacteria</taxon>
        <taxon>Pseudomonadati</taxon>
        <taxon>Bacteroidota</taxon>
        <taxon>Cytophagia</taxon>
        <taxon>Cytophagales</taxon>
        <taxon>Cytophagaceae</taxon>
        <taxon>Spirosoma</taxon>
    </lineage>
</organism>
<name>A0A0E3ZW13_9BACT</name>
<gene>
    <name evidence="1" type="ORF">SD10_11560</name>
</gene>
<dbReference type="Proteomes" id="UP000033054">
    <property type="component" value="Chromosome"/>
</dbReference>
<dbReference type="Gene3D" id="3.20.20.140">
    <property type="entry name" value="Metal-dependent hydrolases"/>
    <property type="match status" value="1"/>
</dbReference>
<evidence type="ECO:0000313" key="1">
    <source>
        <dbReference type="EMBL" id="AKD55445.1"/>
    </source>
</evidence>
<keyword evidence="2" id="KW-1185">Reference proteome</keyword>
<dbReference type="PATRIC" id="fig|1379870.5.peg.2512"/>
<dbReference type="RefSeq" id="WP_046573940.1">
    <property type="nucleotide sequence ID" value="NZ_CP010429.1"/>
</dbReference>
<dbReference type="EMBL" id="CP010429">
    <property type="protein sequence ID" value="AKD55445.1"/>
    <property type="molecule type" value="Genomic_DNA"/>
</dbReference>
<evidence type="ECO:0000313" key="2">
    <source>
        <dbReference type="Proteomes" id="UP000033054"/>
    </source>
</evidence>
<protein>
    <submittedName>
        <fullName evidence="1">Uncharacterized protein</fullName>
    </submittedName>
</protein>
<proteinExistence type="predicted"/>
<dbReference type="InterPro" id="IPR032466">
    <property type="entry name" value="Metal_Hydrolase"/>
</dbReference>
<dbReference type="HOGENOM" id="CLU_2939475_0_0_10"/>